<name>A0ABW9ZLI8_9HYPH</name>
<dbReference type="PANTHER" id="PTHR43542">
    <property type="entry name" value="METHYLTRANSFERASE"/>
    <property type="match status" value="1"/>
</dbReference>
<dbReference type="EMBL" id="JAABLP010000003">
    <property type="protein sequence ID" value="NBN64461.1"/>
    <property type="molecule type" value="Genomic_DNA"/>
</dbReference>
<evidence type="ECO:0000313" key="4">
    <source>
        <dbReference type="Proteomes" id="UP000541347"/>
    </source>
</evidence>
<organism evidence="3 4">
    <name type="scientific">Pannonibacter tanglangensis</name>
    <dbReference type="NCBI Taxonomy" id="2750084"/>
    <lineage>
        <taxon>Bacteria</taxon>
        <taxon>Pseudomonadati</taxon>
        <taxon>Pseudomonadota</taxon>
        <taxon>Alphaproteobacteria</taxon>
        <taxon>Hyphomicrobiales</taxon>
        <taxon>Stappiaceae</taxon>
        <taxon>Pannonibacter</taxon>
    </lineage>
</organism>
<protein>
    <submittedName>
        <fullName evidence="3">16S rRNA (Guanine(966)-N(2))-methyltransferase RsmD</fullName>
        <ecNumber evidence="3">2.1.1.171</ecNumber>
    </submittedName>
</protein>
<dbReference type="PANTHER" id="PTHR43542:SF1">
    <property type="entry name" value="METHYLTRANSFERASE"/>
    <property type="match status" value="1"/>
</dbReference>
<dbReference type="CDD" id="cd02440">
    <property type="entry name" value="AdoMet_MTases"/>
    <property type="match status" value="1"/>
</dbReference>
<comment type="caution">
    <text evidence="3">The sequence shown here is derived from an EMBL/GenBank/DDBJ whole genome shotgun (WGS) entry which is preliminary data.</text>
</comment>
<dbReference type="GO" id="GO:0052913">
    <property type="term" value="F:16S rRNA (guanine(966)-N(2))-methyltransferase activity"/>
    <property type="evidence" value="ECO:0007669"/>
    <property type="project" value="UniProtKB-EC"/>
</dbReference>
<dbReference type="PROSITE" id="PS00092">
    <property type="entry name" value="N6_MTASE"/>
    <property type="match status" value="1"/>
</dbReference>
<gene>
    <name evidence="3" type="primary">rsmD</name>
    <name evidence="3" type="ORF">GWI71_12270</name>
</gene>
<dbReference type="InterPro" id="IPR004398">
    <property type="entry name" value="RNA_MeTrfase_RsmD"/>
</dbReference>
<dbReference type="RefSeq" id="WP_161676442.1">
    <property type="nucleotide sequence ID" value="NZ_JAABLP010000003.1"/>
</dbReference>
<evidence type="ECO:0000256" key="2">
    <source>
        <dbReference type="ARBA" id="ARBA00022679"/>
    </source>
</evidence>
<dbReference type="Gene3D" id="3.40.50.150">
    <property type="entry name" value="Vaccinia Virus protein VP39"/>
    <property type="match status" value="1"/>
</dbReference>
<dbReference type="InterPro" id="IPR029063">
    <property type="entry name" value="SAM-dependent_MTases_sf"/>
</dbReference>
<dbReference type="PIRSF" id="PIRSF004553">
    <property type="entry name" value="CHP00095"/>
    <property type="match status" value="1"/>
</dbReference>
<sequence length="190" mass="20193">MRIIAGRFKGMALATPKSDATRPTSDRLRETIFNILAHGIGFDVEGARVLDLFAGTGALGFEAISRGARHATFVEEAVEPRGVIRRNMEQMGLNGAAKILRRDATRLGDAGTIEPFDLLFADPPYDKGLGELALASALAGGWLRSGATCVLEERAGAAIALPAGFDLLDQRSAGDSQVLFLRAGQRPDKS</sequence>
<dbReference type="EC" id="2.1.1.171" evidence="3"/>
<dbReference type="SUPFAM" id="SSF53335">
    <property type="entry name" value="S-adenosyl-L-methionine-dependent methyltransferases"/>
    <property type="match status" value="1"/>
</dbReference>
<evidence type="ECO:0000256" key="1">
    <source>
        <dbReference type="ARBA" id="ARBA00022603"/>
    </source>
</evidence>
<reference evidence="3 4" key="1">
    <citation type="submission" date="2020-01" db="EMBL/GenBank/DDBJ databases">
        <authorList>
            <person name="Peng S.Y."/>
            <person name="Li J."/>
            <person name="Wang M."/>
            <person name="Wang L."/>
            <person name="Wang C.Q."/>
            <person name="Wang J.R."/>
        </authorList>
    </citation>
    <scope>NUCLEOTIDE SEQUENCE [LARGE SCALE GENOMIC DNA]</scope>
    <source>
        <strain evidence="3 4">XCT-34</strain>
    </source>
</reference>
<dbReference type="InterPro" id="IPR002052">
    <property type="entry name" value="DNA_methylase_N6_adenine_CS"/>
</dbReference>
<dbReference type="Proteomes" id="UP000541347">
    <property type="component" value="Unassembled WGS sequence"/>
</dbReference>
<keyword evidence="2 3" id="KW-0808">Transferase</keyword>
<accession>A0ABW9ZLI8</accession>
<proteinExistence type="predicted"/>
<evidence type="ECO:0000313" key="3">
    <source>
        <dbReference type="EMBL" id="NBN64461.1"/>
    </source>
</evidence>
<keyword evidence="4" id="KW-1185">Reference proteome</keyword>
<dbReference type="Pfam" id="PF03602">
    <property type="entry name" value="Cons_hypoth95"/>
    <property type="match status" value="1"/>
</dbReference>
<dbReference type="NCBIfam" id="TIGR00095">
    <property type="entry name" value="16S rRNA (guanine(966)-N(2))-methyltransferase RsmD"/>
    <property type="match status" value="1"/>
</dbReference>
<keyword evidence="1 3" id="KW-0489">Methyltransferase</keyword>